<proteinExistence type="predicted"/>
<evidence type="ECO:0000259" key="1">
    <source>
        <dbReference type="Pfam" id="PF01869"/>
    </source>
</evidence>
<dbReference type="PANTHER" id="PTHR43190:SF3">
    <property type="entry name" value="N-ACETYL-D-GLUCOSAMINE KINASE"/>
    <property type="match status" value="1"/>
</dbReference>
<dbReference type="CDD" id="cd24007">
    <property type="entry name" value="ASKHA_NBD_eukNAGK-like"/>
    <property type="match status" value="1"/>
</dbReference>
<dbReference type="GO" id="GO:0016301">
    <property type="term" value="F:kinase activity"/>
    <property type="evidence" value="ECO:0007669"/>
    <property type="project" value="UniProtKB-KW"/>
</dbReference>
<name>A0ABV7J2T3_9RHOB</name>
<dbReference type="InterPro" id="IPR043129">
    <property type="entry name" value="ATPase_NBD"/>
</dbReference>
<sequence length="301" mass="30131">MDRVLGLDSGGSKTDAVVINRAGRVLARARAEGLDPAASADWPERLADLAAKLGPVSAAVLGLPCHGEIAAVSARQVAVAADLFGPQVVVMNDVAVAFHGALAGDDGVLVLAGTGSMAWAHGPLGTQRVGGWGHLFGDEGSAHWIGRAALALASQHLDGRQPPSGFAHGLLREMGVAAPDLLAWVYAQDSRAGIASVAAMVSRLADADLAEAVALMSEAAGHLALAGQTAGRLAGLEPPFAWSFAGGVMQDATVRAALTAKLGAPQPPALAPVGGAALAAAQKVGWQTGPEFIAALNAEIG</sequence>
<organism evidence="2 3">
    <name type="scientific">Cypionkella sinensis</name>
    <dbReference type="NCBI Taxonomy" id="1756043"/>
    <lineage>
        <taxon>Bacteria</taxon>
        <taxon>Pseudomonadati</taxon>
        <taxon>Pseudomonadota</taxon>
        <taxon>Alphaproteobacteria</taxon>
        <taxon>Rhodobacterales</taxon>
        <taxon>Paracoccaceae</taxon>
        <taxon>Cypionkella</taxon>
    </lineage>
</organism>
<reference evidence="3" key="1">
    <citation type="journal article" date="2019" name="Int. J. Syst. Evol. Microbiol.">
        <title>The Global Catalogue of Microorganisms (GCM) 10K type strain sequencing project: providing services to taxonomists for standard genome sequencing and annotation.</title>
        <authorList>
            <consortium name="The Broad Institute Genomics Platform"/>
            <consortium name="The Broad Institute Genome Sequencing Center for Infectious Disease"/>
            <person name="Wu L."/>
            <person name="Ma J."/>
        </authorList>
    </citation>
    <scope>NUCLEOTIDE SEQUENCE [LARGE SCALE GENOMIC DNA]</scope>
    <source>
        <strain evidence="3">KCTC 52039</strain>
    </source>
</reference>
<dbReference type="Proteomes" id="UP001595547">
    <property type="component" value="Unassembled WGS sequence"/>
</dbReference>
<accession>A0ABV7J2T3</accession>
<comment type="caution">
    <text evidence="2">The sequence shown here is derived from an EMBL/GenBank/DDBJ whole genome shotgun (WGS) entry which is preliminary data.</text>
</comment>
<evidence type="ECO:0000313" key="3">
    <source>
        <dbReference type="Proteomes" id="UP001595547"/>
    </source>
</evidence>
<keyword evidence="2" id="KW-0418">Kinase</keyword>
<evidence type="ECO:0000313" key="2">
    <source>
        <dbReference type="EMBL" id="MFC3181269.1"/>
    </source>
</evidence>
<keyword evidence="2" id="KW-0808">Transferase</keyword>
<gene>
    <name evidence="2" type="ORF">ACFOGH_09735</name>
</gene>
<dbReference type="RefSeq" id="WP_380072876.1">
    <property type="nucleotide sequence ID" value="NZ_JBHRTO010000001.1"/>
</dbReference>
<feature type="domain" description="ATPase BadF/BadG/BcrA/BcrD type" evidence="1">
    <location>
        <begin position="5"/>
        <end position="280"/>
    </location>
</feature>
<dbReference type="PANTHER" id="PTHR43190">
    <property type="entry name" value="N-ACETYL-D-GLUCOSAMINE KINASE"/>
    <property type="match status" value="1"/>
</dbReference>
<dbReference type="EMBL" id="JBHRTO010000001">
    <property type="protein sequence ID" value="MFC3181269.1"/>
    <property type="molecule type" value="Genomic_DNA"/>
</dbReference>
<protein>
    <submittedName>
        <fullName evidence="2">N-acetylglucosamine kinase</fullName>
    </submittedName>
</protein>
<dbReference type="InterPro" id="IPR002731">
    <property type="entry name" value="ATPase_BadF"/>
</dbReference>
<dbReference type="Pfam" id="PF01869">
    <property type="entry name" value="BcrAD_BadFG"/>
    <property type="match status" value="1"/>
</dbReference>
<dbReference type="Gene3D" id="3.30.420.40">
    <property type="match status" value="2"/>
</dbReference>
<dbReference type="InterPro" id="IPR052519">
    <property type="entry name" value="Euk-type_GlcNAc_Kinase"/>
</dbReference>
<dbReference type="SUPFAM" id="SSF53067">
    <property type="entry name" value="Actin-like ATPase domain"/>
    <property type="match status" value="2"/>
</dbReference>
<keyword evidence="3" id="KW-1185">Reference proteome</keyword>